<organism evidence="1">
    <name type="scientific">Macaca fascicularis</name>
    <name type="common">Crab-eating macaque</name>
    <name type="synonym">Cynomolgus monkey</name>
    <dbReference type="NCBI Taxonomy" id="9541"/>
    <lineage>
        <taxon>Eukaryota</taxon>
        <taxon>Metazoa</taxon>
        <taxon>Chordata</taxon>
        <taxon>Craniata</taxon>
        <taxon>Vertebrata</taxon>
        <taxon>Euteleostomi</taxon>
        <taxon>Mammalia</taxon>
        <taxon>Eutheria</taxon>
        <taxon>Euarchontoglires</taxon>
        <taxon>Primates</taxon>
        <taxon>Haplorrhini</taxon>
        <taxon>Catarrhini</taxon>
        <taxon>Cercopithecidae</taxon>
        <taxon>Cercopithecinae</taxon>
        <taxon>Macaca</taxon>
    </lineage>
</organism>
<evidence type="ECO:0000313" key="1">
    <source>
        <dbReference type="EMBL" id="BAE88872.1"/>
    </source>
</evidence>
<proteinExistence type="evidence at transcript level"/>
<reference evidence="1" key="1">
    <citation type="journal article" date="2007" name="PLoS Biol.">
        <title>Rate of evolution in brain-expressed genes in humans and other primates.</title>
        <authorList>
            <person name="Wang H.-Y."/>
            <person name="Chien H.-C."/>
            <person name="Osada N."/>
            <person name="Hashimoto K."/>
            <person name="Sugano S."/>
            <person name="Gojobori T."/>
            <person name="Chou C.-K."/>
            <person name="Tsai S.-F."/>
            <person name="Wu C.-I."/>
            <person name="Shen C.-K.J."/>
        </authorList>
    </citation>
    <scope>NUCLEOTIDE SEQUENCE</scope>
</reference>
<dbReference type="AlphaFoldDB" id="I7GHX4"/>
<name>I7GHX4_MACFA</name>
<accession>I7GHX4</accession>
<protein>
    <submittedName>
        <fullName evidence="1">Macaca fascicularis brain cDNA clone: QtrA-17518, similar to human hypothetical protein FLJ25952 (FLJ25952), mRNA, RefSeq: NM_153251.1</fullName>
    </submittedName>
</protein>
<sequence>MPNLAKSLFIHPVNVFLLFSRQPCSVSQAGGCSEPRVWCTPVWVTRVKLHLKNIYISTTN</sequence>
<dbReference type="EMBL" id="AB171809">
    <property type="protein sequence ID" value="BAE88872.1"/>
    <property type="molecule type" value="mRNA"/>
</dbReference>